<name>A0AAV2BEC7_9ARAC</name>
<comment type="caution">
    <text evidence="1">The sequence shown here is derived from an EMBL/GenBank/DDBJ whole genome shotgun (WGS) entry which is preliminary data.</text>
</comment>
<accession>A0AAV2BEC7</accession>
<protein>
    <submittedName>
        <fullName evidence="1">Uncharacterized protein</fullName>
    </submittedName>
</protein>
<evidence type="ECO:0000313" key="1">
    <source>
        <dbReference type="EMBL" id="CAL1293824.1"/>
    </source>
</evidence>
<dbReference type="AlphaFoldDB" id="A0AAV2BEC7"/>
<gene>
    <name evidence="1" type="ORF">LARSCL_LOCUS18421</name>
</gene>
<organism evidence="1 2">
    <name type="scientific">Larinioides sclopetarius</name>
    <dbReference type="NCBI Taxonomy" id="280406"/>
    <lineage>
        <taxon>Eukaryota</taxon>
        <taxon>Metazoa</taxon>
        <taxon>Ecdysozoa</taxon>
        <taxon>Arthropoda</taxon>
        <taxon>Chelicerata</taxon>
        <taxon>Arachnida</taxon>
        <taxon>Araneae</taxon>
        <taxon>Araneomorphae</taxon>
        <taxon>Entelegynae</taxon>
        <taxon>Araneoidea</taxon>
        <taxon>Araneidae</taxon>
        <taxon>Larinioides</taxon>
    </lineage>
</organism>
<proteinExistence type="predicted"/>
<keyword evidence="2" id="KW-1185">Reference proteome</keyword>
<evidence type="ECO:0000313" key="2">
    <source>
        <dbReference type="Proteomes" id="UP001497382"/>
    </source>
</evidence>
<dbReference type="EMBL" id="CAXIEN010000335">
    <property type="protein sequence ID" value="CAL1293824.1"/>
    <property type="molecule type" value="Genomic_DNA"/>
</dbReference>
<sequence>MKTANSDQSVDIKRYETICSDSHILHYKLSVDNLCSKEPWIFREEFQNKCPPWSSSWLCEMLFVKVADNGQASIPITLRRTDSANDPVTVRIIPIIRDDTSRIVFKALLIERQGIRGGEVLKETLFSTVPFLEQRAYLNRKLFVNFFIHVFHCDRPIKINRSRN</sequence>
<dbReference type="Proteomes" id="UP001497382">
    <property type="component" value="Unassembled WGS sequence"/>
</dbReference>
<reference evidence="1 2" key="1">
    <citation type="submission" date="2024-04" db="EMBL/GenBank/DDBJ databases">
        <authorList>
            <person name="Rising A."/>
            <person name="Reimegard J."/>
            <person name="Sonavane S."/>
            <person name="Akerstrom W."/>
            <person name="Nylinder S."/>
            <person name="Hedman E."/>
            <person name="Kallberg Y."/>
        </authorList>
    </citation>
    <scope>NUCLEOTIDE SEQUENCE [LARGE SCALE GENOMIC DNA]</scope>
</reference>